<organism evidence="2 3">
    <name type="scientific">Thauera chlorobenzoica</name>
    <dbReference type="NCBI Taxonomy" id="96773"/>
    <lineage>
        <taxon>Bacteria</taxon>
        <taxon>Pseudomonadati</taxon>
        <taxon>Pseudomonadota</taxon>
        <taxon>Betaproteobacteria</taxon>
        <taxon>Rhodocyclales</taxon>
        <taxon>Zoogloeaceae</taxon>
        <taxon>Thauera</taxon>
    </lineage>
</organism>
<evidence type="ECO:0000313" key="3">
    <source>
        <dbReference type="Proteomes" id="UP000185739"/>
    </source>
</evidence>
<dbReference type="STRING" id="96773.Tchl_3024"/>
<sequence length="119" mass="13862">MQRIERLRAPEDLSPQQQAHFGLVVAAKPADFFNPCDLPLLVQLSRHLARADVIENKFRANPFMLMDEYDDLSRLADRETKQITSLMTRLRLTPQSRYRPDSAKHDAAGTEMRRPWEIE</sequence>
<evidence type="ECO:0000256" key="1">
    <source>
        <dbReference type="SAM" id="MobiDB-lite"/>
    </source>
</evidence>
<protein>
    <submittedName>
        <fullName evidence="2">Phage protein</fullName>
    </submittedName>
</protein>
<reference evidence="2 3" key="1">
    <citation type="submission" date="2016-12" db="EMBL/GenBank/DDBJ databases">
        <title>Complete genome sequence of Thauera chlorobenzoica, a Betaproteobacterium degrading haloaromatics anaerobically to CO2 and halides.</title>
        <authorList>
            <person name="Goris T."/>
            <person name="Mergelsberg M."/>
            <person name="Boll M."/>
        </authorList>
    </citation>
    <scope>NUCLEOTIDE SEQUENCE [LARGE SCALE GENOMIC DNA]</scope>
    <source>
        <strain evidence="2 3">3CB1</strain>
    </source>
</reference>
<dbReference type="KEGG" id="tcl:Tchl_3024"/>
<accession>A0A1L6FG10</accession>
<feature type="compositionally biased region" description="Basic and acidic residues" evidence="1">
    <location>
        <begin position="98"/>
        <end position="119"/>
    </location>
</feature>
<proteinExistence type="predicted"/>
<dbReference type="Proteomes" id="UP000185739">
    <property type="component" value="Chromosome"/>
</dbReference>
<feature type="region of interest" description="Disordered" evidence="1">
    <location>
        <begin position="94"/>
        <end position="119"/>
    </location>
</feature>
<evidence type="ECO:0000313" key="2">
    <source>
        <dbReference type="EMBL" id="APR05839.1"/>
    </source>
</evidence>
<dbReference type="AlphaFoldDB" id="A0A1L6FG10"/>
<dbReference type="EMBL" id="CP018839">
    <property type="protein sequence ID" value="APR05839.1"/>
    <property type="molecule type" value="Genomic_DNA"/>
</dbReference>
<name>A0A1L6FG10_9RHOO</name>
<gene>
    <name evidence="2" type="ORF">Tchl_3024</name>
</gene>
<keyword evidence="3" id="KW-1185">Reference proteome</keyword>